<gene>
    <name evidence="4" type="ORF">SARC_12542</name>
</gene>
<keyword evidence="2 3" id="KW-0808">Transferase</keyword>
<dbReference type="SUPFAM" id="SSF64005">
    <property type="entry name" value="Undecaprenyl diphosphate synthase"/>
    <property type="match status" value="1"/>
</dbReference>
<evidence type="ECO:0000313" key="5">
    <source>
        <dbReference type="Proteomes" id="UP000054560"/>
    </source>
</evidence>
<comment type="similarity">
    <text evidence="1 3">Belongs to the UPP synthase family.</text>
</comment>
<dbReference type="EC" id="2.5.1.-" evidence="3"/>
<dbReference type="PROSITE" id="PS01066">
    <property type="entry name" value="UPP_SYNTHASE"/>
    <property type="match status" value="1"/>
</dbReference>
<protein>
    <recommendedName>
        <fullName evidence="3">Alkyl transferase</fullName>
        <ecNumber evidence="3">2.5.1.-</ecNumber>
    </recommendedName>
</protein>
<dbReference type="PANTHER" id="PTHR10291">
    <property type="entry name" value="DEHYDRODOLICHYL DIPHOSPHATE SYNTHASE FAMILY MEMBER"/>
    <property type="match status" value="1"/>
</dbReference>
<organism evidence="4 5">
    <name type="scientific">Sphaeroforma arctica JP610</name>
    <dbReference type="NCBI Taxonomy" id="667725"/>
    <lineage>
        <taxon>Eukaryota</taxon>
        <taxon>Ichthyosporea</taxon>
        <taxon>Ichthyophonida</taxon>
        <taxon>Sphaeroforma</taxon>
    </lineage>
</organism>
<dbReference type="STRING" id="667725.A0A0L0FDR9"/>
<evidence type="ECO:0000256" key="1">
    <source>
        <dbReference type="ARBA" id="ARBA00005432"/>
    </source>
</evidence>
<dbReference type="eggNOG" id="KOG1602">
    <property type="taxonomic scope" value="Eukaryota"/>
</dbReference>
<dbReference type="InterPro" id="IPR001441">
    <property type="entry name" value="UPP_synth-like"/>
</dbReference>
<dbReference type="GeneID" id="25913046"/>
<proteinExistence type="inferred from homology"/>
<dbReference type="InterPro" id="IPR036424">
    <property type="entry name" value="UPP_synth-like_sf"/>
</dbReference>
<dbReference type="Proteomes" id="UP000054560">
    <property type="component" value="Unassembled WGS sequence"/>
</dbReference>
<dbReference type="OrthoDB" id="4173905at2759"/>
<dbReference type="EMBL" id="KQ243978">
    <property type="protein sequence ID" value="KNC74922.1"/>
    <property type="molecule type" value="Genomic_DNA"/>
</dbReference>
<evidence type="ECO:0000313" key="4">
    <source>
        <dbReference type="EMBL" id="KNC74922.1"/>
    </source>
</evidence>
<accession>A0A0L0FDR9</accession>
<reference evidence="4 5" key="1">
    <citation type="submission" date="2011-02" db="EMBL/GenBank/DDBJ databases">
        <title>The Genome Sequence of Sphaeroforma arctica JP610.</title>
        <authorList>
            <consortium name="The Broad Institute Genome Sequencing Platform"/>
            <person name="Russ C."/>
            <person name="Cuomo C."/>
            <person name="Young S.K."/>
            <person name="Zeng Q."/>
            <person name="Gargeya S."/>
            <person name="Alvarado L."/>
            <person name="Berlin A."/>
            <person name="Chapman S.B."/>
            <person name="Chen Z."/>
            <person name="Freedman E."/>
            <person name="Gellesch M."/>
            <person name="Goldberg J."/>
            <person name="Griggs A."/>
            <person name="Gujja S."/>
            <person name="Heilman E."/>
            <person name="Heiman D."/>
            <person name="Howarth C."/>
            <person name="Mehta T."/>
            <person name="Neiman D."/>
            <person name="Pearson M."/>
            <person name="Roberts A."/>
            <person name="Saif S."/>
            <person name="Shea T."/>
            <person name="Shenoy N."/>
            <person name="Sisk P."/>
            <person name="Stolte C."/>
            <person name="Sykes S."/>
            <person name="White J."/>
            <person name="Yandava C."/>
            <person name="Burger G."/>
            <person name="Gray M.W."/>
            <person name="Holland P.W.H."/>
            <person name="King N."/>
            <person name="Lang F.B.F."/>
            <person name="Roger A.J."/>
            <person name="Ruiz-Trillo I."/>
            <person name="Haas B."/>
            <person name="Nusbaum C."/>
            <person name="Birren B."/>
        </authorList>
    </citation>
    <scope>NUCLEOTIDE SEQUENCE [LARGE SCALE GENOMIC DNA]</scope>
    <source>
        <strain evidence="4 5">JP610</strain>
    </source>
</reference>
<evidence type="ECO:0000256" key="3">
    <source>
        <dbReference type="RuleBase" id="RU363018"/>
    </source>
</evidence>
<dbReference type="Pfam" id="PF01255">
    <property type="entry name" value="Prenyltransf"/>
    <property type="match status" value="1"/>
</dbReference>
<keyword evidence="5" id="KW-1185">Reference proteome</keyword>
<dbReference type="GO" id="GO:0016094">
    <property type="term" value="P:polyprenol biosynthetic process"/>
    <property type="evidence" value="ECO:0007669"/>
    <property type="project" value="TreeGrafter"/>
</dbReference>
<dbReference type="Gene3D" id="3.40.1180.10">
    <property type="entry name" value="Decaprenyl diphosphate synthase-like"/>
    <property type="match status" value="1"/>
</dbReference>
<dbReference type="AlphaFoldDB" id="A0A0L0FDR9"/>
<dbReference type="InterPro" id="IPR018520">
    <property type="entry name" value="UPP_synth-like_CS"/>
</dbReference>
<dbReference type="PANTHER" id="PTHR10291:SF43">
    <property type="entry name" value="DEHYDRODOLICHYL DIPHOSPHATE SYNTHASE COMPLEX SUBUNIT DHDDS"/>
    <property type="match status" value="1"/>
</dbReference>
<dbReference type="RefSeq" id="XP_014148824.1">
    <property type="nucleotide sequence ID" value="XM_014293349.1"/>
</dbReference>
<dbReference type="CDD" id="cd00475">
    <property type="entry name" value="Cis_IPPS"/>
    <property type="match status" value="1"/>
</dbReference>
<sequence>TLDWCFDLGIRCVTVYAFSIENFNRPQEEVDDLMDLAKRKFLELADNESTLHKNKMSIRILGDLSLLRPDVLEVLMRVVEDTKMNTDYILNVCFPYTSQEEMATAARRIAGEVEAGDISIRSIDEQCFADHLYTAGCGEVDVLVRTSGEIRLSDFLLWQSSFSLLSYREVLWPDFSVYEFISVILDYQQSQAALMSIKDNYEVARARGKAQLDAEYTRLQARKSFSTNFVPDDTMLVERCR</sequence>
<evidence type="ECO:0000256" key="2">
    <source>
        <dbReference type="ARBA" id="ARBA00022679"/>
    </source>
</evidence>
<dbReference type="GO" id="GO:0045547">
    <property type="term" value="F:ditrans,polycis-polyprenyl diphosphate synthase [(2E,6E)-farnesyl diphosphate specific] activity"/>
    <property type="evidence" value="ECO:0007669"/>
    <property type="project" value="TreeGrafter"/>
</dbReference>
<feature type="non-terminal residue" evidence="4">
    <location>
        <position position="1"/>
    </location>
</feature>
<dbReference type="GO" id="GO:0005783">
    <property type="term" value="C:endoplasmic reticulum"/>
    <property type="evidence" value="ECO:0007669"/>
    <property type="project" value="TreeGrafter"/>
</dbReference>
<name>A0A0L0FDR9_9EUKA</name>
<dbReference type="NCBIfam" id="TIGR00055">
    <property type="entry name" value="uppS"/>
    <property type="match status" value="1"/>
</dbReference>